<keyword evidence="1" id="KW-0175">Coiled coil</keyword>
<dbReference type="Pfam" id="PF01344">
    <property type="entry name" value="Kelch_1"/>
    <property type="match status" value="1"/>
</dbReference>
<evidence type="ECO:0000256" key="1">
    <source>
        <dbReference type="SAM" id="Coils"/>
    </source>
</evidence>
<accession>A0A067JS47</accession>
<keyword evidence="4" id="KW-1185">Reference proteome</keyword>
<dbReference type="GO" id="GO:0034976">
    <property type="term" value="P:response to endoplasmic reticulum stress"/>
    <property type="evidence" value="ECO:0007669"/>
    <property type="project" value="InterPro"/>
</dbReference>
<feature type="domain" description="DCD" evidence="2">
    <location>
        <begin position="1"/>
        <end position="70"/>
    </location>
</feature>
<dbReference type="InterPro" id="IPR044832">
    <property type="entry name" value="NRP-like"/>
</dbReference>
<evidence type="ECO:0000313" key="4">
    <source>
        <dbReference type="Proteomes" id="UP000027138"/>
    </source>
</evidence>
<organism evidence="3 4">
    <name type="scientific">Jatropha curcas</name>
    <name type="common">Barbados nut</name>
    <dbReference type="NCBI Taxonomy" id="180498"/>
    <lineage>
        <taxon>Eukaryota</taxon>
        <taxon>Viridiplantae</taxon>
        <taxon>Streptophyta</taxon>
        <taxon>Embryophyta</taxon>
        <taxon>Tracheophyta</taxon>
        <taxon>Spermatophyta</taxon>
        <taxon>Magnoliopsida</taxon>
        <taxon>eudicotyledons</taxon>
        <taxon>Gunneridae</taxon>
        <taxon>Pentapetalae</taxon>
        <taxon>rosids</taxon>
        <taxon>fabids</taxon>
        <taxon>Malpighiales</taxon>
        <taxon>Euphorbiaceae</taxon>
        <taxon>Crotonoideae</taxon>
        <taxon>Jatropheae</taxon>
        <taxon>Jatropha</taxon>
    </lineage>
</organism>
<proteinExistence type="predicted"/>
<dbReference type="Proteomes" id="UP000027138">
    <property type="component" value="Unassembled WGS sequence"/>
</dbReference>
<dbReference type="PROSITE" id="PS51222">
    <property type="entry name" value="DCD"/>
    <property type="match status" value="1"/>
</dbReference>
<dbReference type="PANTHER" id="PTHR46034:SF7">
    <property type="entry name" value="INFLUENZA VIRUS NS1A-BINDING PROTEIN"/>
    <property type="match status" value="1"/>
</dbReference>
<dbReference type="Pfam" id="PF10539">
    <property type="entry name" value="Dev_Cell_Death"/>
    <property type="match status" value="1"/>
</dbReference>
<dbReference type="SMART" id="SM00767">
    <property type="entry name" value="DCD"/>
    <property type="match status" value="1"/>
</dbReference>
<dbReference type="SUPFAM" id="SSF117281">
    <property type="entry name" value="Kelch motif"/>
    <property type="match status" value="1"/>
</dbReference>
<feature type="coiled-coil region" evidence="1">
    <location>
        <begin position="234"/>
        <end position="261"/>
    </location>
</feature>
<dbReference type="AlphaFoldDB" id="A0A067JS47"/>
<dbReference type="Pfam" id="PF24681">
    <property type="entry name" value="Kelch_KLHDC2_KLHL20_DRC7"/>
    <property type="match status" value="1"/>
</dbReference>
<dbReference type="PANTHER" id="PTHR46034">
    <property type="match status" value="1"/>
</dbReference>
<protein>
    <recommendedName>
        <fullName evidence="2">DCD domain-containing protein</fullName>
    </recommendedName>
</protein>
<dbReference type="SMART" id="SM00612">
    <property type="entry name" value="Kelch"/>
    <property type="match status" value="5"/>
</dbReference>
<dbReference type="InterPro" id="IPR006652">
    <property type="entry name" value="Kelch_1"/>
</dbReference>
<name>A0A067JS47_JATCU</name>
<dbReference type="InterPro" id="IPR015915">
    <property type="entry name" value="Kelch-typ_b-propeller"/>
</dbReference>
<dbReference type="InterPro" id="IPR013989">
    <property type="entry name" value="Dev_and_cell_death_domain"/>
</dbReference>
<evidence type="ECO:0000313" key="3">
    <source>
        <dbReference type="EMBL" id="KDP22820.1"/>
    </source>
</evidence>
<dbReference type="EMBL" id="KK915374">
    <property type="protein sequence ID" value="KDP22820.1"/>
    <property type="molecule type" value="Genomic_DNA"/>
</dbReference>
<sequence>MNINPYAWTDNGSRRTQYPAQVQIHICLQCHPLREEQFKPIIAENYYIRNHFWFELDHAQTSKLTSLLASLAVTPGSSIPENTTNWISVHKPLPVPKRRDEGFTAVNSLFQNQSSSKTNSMDASSLAGKDRPLQNQLDIKMVEQDHEDLLLKELQELAHNNESKNLPLRDCVDNSATVNDMCLEEKGPVEEQMHLGMKNDETPCTSSNCQYIIAQLVQGMEELKAFKREQMLKMCHLEQKLAVAEEQIQKLKDRCMMLESLSNPSMRDINNSGGSSFDDLDMDPTNTASNSFDDLDLDTSKSIYLVGGYDGESWLSSLDLYFPENDVLQSLKPMSTVRSYASTAKLNDEVYVFGGGSGNLWYDSVESYNPANDQWTLRPNLTEKKGSLGGATLKDKIFAIGGGNGLESFSSVEMLDFDVGRWIRTRSMLQKRFALAAVEFNSALYATGGFDGNDYLKSAERFDPREHCWTRIASMNTKRGCHSLVVLNEKLYALGGFDGNTMVQSTEVFDPRLDLWVEGEPMNKSRGYSAAAVVGETIYVMGGLRSDENILDTVEHFKEGQGWQENMTTAVRKRCFLSAVVL</sequence>
<evidence type="ECO:0000259" key="2">
    <source>
        <dbReference type="PROSITE" id="PS51222"/>
    </source>
</evidence>
<dbReference type="OrthoDB" id="45365at2759"/>
<reference evidence="3 4" key="1">
    <citation type="journal article" date="2014" name="PLoS ONE">
        <title>Global Analysis of Gene Expression Profiles in Physic Nut (Jatropha curcas L.) Seedlings Exposed to Salt Stress.</title>
        <authorList>
            <person name="Zhang L."/>
            <person name="Zhang C."/>
            <person name="Wu P."/>
            <person name="Chen Y."/>
            <person name="Li M."/>
            <person name="Jiang H."/>
            <person name="Wu G."/>
        </authorList>
    </citation>
    <scope>NUCLEOTIDE SEQUENCE [LARGE SCALE GENOMIC DNA]</scope>
    <source>
        <strain evidence="4">cv. GZQX0401</strain>
        <tissue evidence="3">Young leaves</tissue>
    </source>
</reference>
<gene>
    <name evidence="3" type="ORF">JCGZ_00407</name>
</gene>
<dbReference type="Gene3D" id="2.120.10.80">
    <property type="entry name" value="Kelch-type beta propeller"/>
    <property type="match status" value="2"/>
</dbReference>